<feature type="compositionally biased region" description="Basic residues" evidence="1">
    <location>
        <begin position="51"/>
        <end position="60"/>
    </location>
</feature>
<proteinExistence type="predicted"/>
<sequence>STSAQFRFDSVDENASESSQCYMGGNSPADILTDDDDDDDDNDEDDDGNTNHHRTNNGNN</sequence>
<feature type="compositionally biased region" description="Acidic residues" evidence="1">
    <location>
        <begin position="32"/>
        <end position="48"/>
    </location>
</feature>
<feature type="non-terminal residue" evidence="2">
    <location>
        <position position="1"/>
    </location>
</feature>
<organism evidence="2 3">
    <name type="scientific">Rotaria socialis</name>
    <dbReference type="NCBI Taxonomy" id="392032"/>
    <lineage>
        <taxon>Eukaryota</taxon>
        <taxon>Metazoa</taxon>
        <taxon>Spiralia</taxon>
        <taxon>Gnathifera</taxon>
        <taxon>Rotifera</taxon>
        <taxon>Eurotatoria</taxon>
        <taxon>Bdelloidea</taxon>
        <taxon>Philodinida</taxon>
        <taxon>Philodinidae</taxon>
        <taxon>Rotaria</taxon>
    </lineage>
</organism>
<evidence type="ECO:0000313" key="2">
    <source>
        <dbReference type="EMBL" id="CAF5119500.1"/>
    </source>
</evidence>
<feature type="region of interest" description="Disordered" evidence="1">
    <location>
        <begin position="1"/>
        <end position="60"/>
    </location>
</feature>
<dbReference type="EMBL" id="CAJOBR010079376">
    <property type="protein sequence ID" value="CAF5119500.1"/>
    <property type="molecule type" value="Genomic_DNA"/>
</dbReference>
<accession>A0A822FDZ1</accession>
<evidence type="ECO:0000313" key="3">
    <source>
        <dbReference type="Proteomes" id="UP000663848"/>
    </source>
</evidence>
<dbReference type="AlphaFoldDB" id="A0A822FDZ1"/>
<comment type="caution">
    <text evidence="2">The sequence shown here is derived from an EMBL/GenBank/DDBJ whole genome shotgun (WGS) entry which is preliminary data.</text>
</comment>
<protein>
    <submittedName>
        <fullName evidence="2">Uncharacterized protein</fullName>
    </submittedName>
</protein>
<name>A0A822FDZ1_9BILA</name>
<feature type="non-terminal residue" evidence="2">
    <location>
        <position position="60"/>
    </location>
</feature>
<gene>
    <name evidence="2" type="ORF">QYT958_LOCUS45956</name>
</gene>
<evidence type="ECO:0000256" key="1">
    <source>
        <dbReference type="SAM" id="MobiDB-lite"/>
    </source>
</evidence>
<reference evidence="2" key="1">
    <citation type="submission" date="2021-02" db="EMBL/GenBank/DDBJ databases">
        <authorList>
            <person name="Nowell W R."/>
        </authorList>
    </citation>
    <scope>NUCLEOTIDE SEQUENCE</scope>
</reference>
<dbReference type="Proteomes" id="UP000663848">
    <property type="component" value="Unassembled WGS sequence"/>
</dbReference>